<dbReference type="Proteomes" id="UP000309997">
    <property type="component" value="Unassembled WGS sequence"/>
</dbReference>
<proteinExistence type="predicted"/>
<reference evidence="1 2" key="1">
    <citation type="journal article" date="2024" name="Plant Biotechnol. J.">
        <title>Genome and CRISPR/Cas9 system of a widespread forest tree (Populus alba) in the world.</title>
        <authorList>
            <person name="Liu Y.J."/>
            <person name="Jiang P.F."/>
            <person name="Han X.M."/>
            <person name="Li X.Y."/>
            <person name="Wang H.M."/>
            <person name="Wang Y.J."/>
            <person name="Wang X.X."/>
            <person name="Zeng Q.Y."/>
        </authorList>
    </citation>
    <scope>NUCLEOTIDE SEQUENCE [LARGE SCALE GENOMIC DNA]</scope>
    <source>
        <strain evidence="2">cv. PAL-ZL1</strain>
    </source>
</reference>
<comment type="caution">
    <text evidence="1">The sequence shown here is derived from an EMBL/GenBank/DDBJ whole genome shotgun (WGS) entry which is preliminary data.</text>
</comment>
<dbReference type="EMBL" id="RCHU02000019">
    <property type="protein sequence ID" value="KAL3565207.1"/>
    <property type="molecule type" value="Genomic_DNA"/>
</dbReference>
<name>A0ACC4AH57_POPAL</name>
<accession>A0ACC4AH57</accession>
<protein>
    <submittedName>
        <fullName evidence="1">Uncharacterized protein</fullName>
    </submittedName>
</protein>
<sequence length="654" mass="73592">MDFHSLSRKELQDLCKKNKIPANMTNIAMADALKVLDKVEGREEFTNVPEPEPQQSPEKAMSGSPKVPQASVRTLIRRKPLRIEPESSKPLTRTRCTTRGTVVGEGDQENKTANLSETPIMLSRRIRTSTASARHKMESKSMESVENQEKNNVPKTPAARSSRRRAPAVSARGKVEAQNEEKSVQRVYSTRHSVRLLEKGMEGLGLKEKERVRPLKMDGLCWEIEDVETKDETGDDFLTKSEKSFKKTIDTEVVACQNLDHLLEERREIKRELQEESNNDDEMNNELEENDKRNDYEMDRYNPKSEGLNGQDESNPIIVESSEKALPVTQELIYNNDSPTVVSEFLEDKRHDNNDLQSNFAIVGESVSNQSDEAKENRNAERVVEDASNQMSESIHETESLSLIGSFSTNHLVTGNLVAPSKDISVEYNDEALVEIDVMEAGELDLISHKCRPSWVSRETPGSINQTTSCTLASDYASSEIPLHKVHEHSSSETSIDITVMSQEKFALAAAPAAGSPTSKREIYQPWVAGGAISGQTICLLPFAADTLQGQFPRPSELTTRKSYASEINKENIDDNGKEVEPKKENAYNKAIDEKISDELSLRQLRKMMREKLQMANNTFSGEYYNDTKDKTGPDTLPHERIVSRMLNQRTEQI</sequence>
<evidence type="ECO:0000313" key="2">
    <source>
        <dbReference type="Proteomes" id="UP000309997"/>
    </source>
</evidence>
<evidence type="ECO:0000313" key="1">
    <source>
        <dbReference type="EMBL" id="KAL3565207.1"/>
    </source>
</evidence>
<keyword evidence="2" id="KW-1185">Reference proteome</keyword>
<organism evidence="1 2">
    <name type="scientific">Populus alba</name>
    <name type="common">White poplar</name>
    <dbReference type="NCBI Taxonomy" id="43335"/>
    <lineage>
        <taxon>Eukaryota</taxon>
        <taxon>Viridiplantae</taxon>
        <taxon>Streptophyta</taxon>
        <taxon>Embryophyta</taxon>
        <taxon>Tracheophyta</taxon>
        <taxon>Spermatophyta</taxon>
        <taxon>Magnoliopsida</taxon>
        <taxon>eudicotyledons</taxon>
        <taxon>Gunneridae</taxon>
        <taxon>Pentapetalae</taxon>
        <taxon>rosids</taxon>
        <taxon>fabids</taxon>
        <taxon>Malpighiales</taxon>
        <taxon>Salicaceae</taxon>
        <taxon>Saliceae</taxon>
        <taxon>Populus</taxon>
    </lineage>
</organism>
<gene>
    <name evidence="1" type="ORF">D5086_033253</name>
</gene>